<dbReference type="Pfam" id="PF03992">
    <property type="entry name" value="ABM"/>
    <property type="match status" value="1"/>
</dbReference>
<dbReference type="Gene3D" id="3.30.70.100">
    <property type="match status" value="1"/>
</dbReference>
<dbReference type="Proteomes" id="UP000179183">
    <property type="component" value="Unassembled WGS sequence"/>
</dbReference>
<organism evidence="2 3">
    <name type="scientific">Candidatus Staskawiczbacteria bacterium RIFCSPHIGHO2_02_FULL_33_16</name>
    <dbReference type="NCBI Taxonomy" id="1802204"/>
    <lineage>
        <taxon>Bacteria</taxon>
        <taxon>Candidatus Staskawicziibacteriota</taxon>
    </lineage>
</organism>
<dbReference type="SUPFAM" id="SSF54909">
    <property type="entry name" value="Dimeric alpha+beta barrel"/>
    <property type="match status" value="1"/>
</dbReference>
<comment type="caution">
    <text evidence="2">The sequence shown here is derived from an EMBL/GenBank/DDBJ whole genome shotgun (WGS) entry which is preliminary data.</text>
</comment>
<reference evidence="2 3" key="1">
    <citation type="journal article" date="2016" name="Nat. Commun.">
        <title>Thousands of microbial genomes shed light on interconnected biogeochemical processes in an aquifer system.</title>
        <authorList>
            <person name="Anantharaman K."/>
            <person name="Brown C.T."/>
            <person name="Hug L.A."/>
            <person name="Sharon I."/>
            <person name="Castelle C.J."/>
            <person name="Probst A.J."/>
            <person name="Thomas B.C."/>
            <person name="Singh A."/>
            <person name="Wilkins M.J."/>
            <person name="Karaoz U."/>
            <person name="Brodie E.L."/>
            <person name="Williams K.H."/>
            <person name="Hubbard S.S."/>
            <person name="Banfield J.F."/>
        </authorList>
    </citation>
    <scope>NUCLEOTIDE SEQUENCE [LARGE SCALE GENOMIC DNA]</scope>
</reference>
<accession>A0A1G2HXC1</accession>
<evidence type="ECO:0000313" key="3">
    <source>
        <dbReference type="Proteomes" id="UP000179183"/>
    </source>
</evidence>
<dbReference type="EMBL" id="MHOQ01000011">
    <property type="protein sequence ID" value="OGZ67117.1"/>
    <property type="molecule type" value="Genomic_DNA"/>
</dbReference>
<dbReference type="InterPro" id="IPR007138">
    <property type="entry name" value="ABM_dom"/>
</dbReference>
<dbReference type="AlphaFoldDB" id="A0A1G2HXC1"/>
<evidence type="ECO:0000259" key="1">
    <source>
        <dbReference type="Pfam" id="PF03992"/>
    </source>
</evidence>
<feature type="domain" description="ABM" evidence="1">
    <location>
        <begin position="1"/>
        <end position="71"/>
    </location>
</feature>
<proteinExistence type="predicted"/>
<evidence type="ECO:0000313" key="2">
    <source>
        <dbReference type="EMBL" id="OGZ67117.1"/>
    </source>
</evidence>
<protein>
    <recommendedName>
        <fullName evidence="1">ABM domain-containing protein</fullName>
    </recommendedName>
</protein>
<sequence length="102" mass="12312">MFLVIWKFEINEKLQKEFEELYGQNGKWVKLFKNDNSYIKTELIKDISQPNIYVTIDHWKSKSIYEKFLKESKVQFEIIDQEGEGLTKSEIKIGWFETLENI</sequence>
<gene>
    <name evidence="2" type="ORF">A3D34_02480</name>
</gene>
<dbReference type="InterPro" id="IPR011008">
    <property type="entry name" value="Dimeric_a/b-barrel"/>
</dbReference>
<name>A0A1G2HXC1_9BACT</name>